<dbReference type="RefSeq" id="WP_074446320.1">
    <property type="nucleotide sequence ID" value="NZ_FMBM01000003.1"/>
</dbReference>
<protein>
    <submittedName>
        <fullName evidence="6 7">Arabinose efflux permease</fullName>
    </submittedName>
</protein>
<dbReference type="Pfam" id="PF07690">
    <property type="entry name" value="MFS_1"/>
    <property type="match status" value="1"/>
</dbReference>
<dbReference type="InterPro" id="IPR020846">
    <property type="entry name" value="MFS_dom"/>
</dbReference>
<sequence>MSARRELGAVLAATLTTQILVSWSVLALAAMAPVVAESVGLPAIVIGYQIAIVYAVGAGVSLLAGSLVTRFGGARVSQIALAACGAGCLVATFPGAAAIVVASIVIGAAHGLTNPSAAHLLARHTHKGNRGLIFSIKQTGVPLGGIAAGIITPAIAIAFGWQVALIAITPVALLAVLALAPPRPAWDAERTPGASVGIGALRGAGEALQLPGLRWLCLCAFCFGGVQLCLMTFVVTFAVFELGMSLVRAGTLLAVIQVSGVIGRIAWGIVADRIQHNGAVLVVIGLISAASALGFALITPQTPGFVSYGLAVAFGVSAVGWNGVFVSEIVRVSPPGLIGAASGLGTFAAFAGVLFAPPAFVQIHALTDSYSFTYGFLVIPSLIGALAALGTARPEALWR</sequence>
<dbReference type="GO" id="GO:0022857">
    <property type="term" value="F:transmembrane transporter activity"/>
    <property type="evidence" value="ECO:0007669"/>
    <property type="project" value="InterPro"/>
</dbReference>
<evidence type="ECO:0000256" key="1">
    <source>
        <dbReference type="ARBA" id="ARBA00022692"/>
    </source>
</evidence>
<evidence type="ECO:0000259" key="5">
    <source>
        <dbReference type="PROSITE" id="PS50850"/>
    </source>
</evidence>
<dbReference type="Proteomes" id="UP000050497">
    <property type="component" value="Unassembled WGS sequence"/>
</dbReference>
<feature type="transmembrane region" description="Helical" evidence="4">
    <location>
        <begin position="150"/>
        <end position="180"/>
    </location>
</feature>
<evidence type="ECO:0000256" key="4">
    <source>
        <dbReference type="SAM" id="Phobius"/>
    </source>
</evidence>
<dbReference type="SUPFAM" id="SSF103473">
    <property type="entry name" value="MFS general substrate transporter"/>
    <property type="match status" value="1"/>
</dbReference>
<keyword evidence="2 4" id="KW-1133">Transmembrane helix</keyword>
<comment type="caution">
    <text evidence="6">The sequence shown here is derived from an EMBL/GenBank/DDBJ whole genome shotgun (WGS) entry which is preliminary data.</text>
</comment>
<evidence type="ECO:0000256" key="3">
    <source>
        <dbReference type="ARBA" id="ARBA00023136"/>
    </source>
</evidence>
<feature type="transmembrane region" description="Helical" evidence="4">
    <location>
        <begin position="279"/>
        <end position="299"/>
    </location>
</feature>
<reference evidence="7 9" key="2">
    <citation type="submission" date="2016-08" db="EMBL/GenBank/DDBJ databases">
        <authorList>
            <person name="Varghese N."/>
            <person name="Submissions Spin"/>
        </authorList>
    </citation>
    <scope>NUCLEOTIDE SEQUENCE [LARGE SCALE GENOMIC DNA]</scope>
    <source>
        <strain evidence="7 9">HL-109</strain>
    </source>
</reference>
<evidence type="ECO:0000313" key="8">
    <source>
        <dbReference type="Proteomes" id="UP000050497"/>
    </source>
</evidence>
<dbReference type="InterPro" id="IPR036259">
    <property type="entry name" value="MFS_trans_sf"/>
</dbReference>
<dbReference type="STRING" id="1653334.GA0071312_3504"/>
<proteinExistence type="predicted"/>
<dbReference type="AlphaFoldDB" id="A0A0P7XBU8"/>
<keyword evidence="9" id="KW-1185">Reference proteome</keyword>
<feature type="transmembrane region" description="Helical" evidence="4">
    <location>
        <begin position="46"/>
        <end position="68"/>
    </location>
</feature>
<evidence type="ECO:0000313" key="7">
    <source>
        <dbReference type="EMBL" id="SCC82501.1"/>
    </source>
</evidence>
<evidence type="ECO:0000313" key="6">
    <source>
        <dbReference type="EMBL" id="KPQ12824.1"/>
    </source>
</evidence>
<feature type="transmembrane region" description="Helical" evidence="4">
    <location>
        <begin position="80"/>
        <end position="106"/>
    </location>
</feature>
<keyword evidence="1 4" id="KW-0812">Transmembrane</keyword>
<dbReference type="InterPro" id="IPR011701">
    <property type="entry name" value="MFS"/>
</dbReference>
<feature type="transmembrane region" description="Helical" evidence="4">
    <location>
        <begin position="246"/>
        <end position="267"/>
    </location>
</feature>
<dbReference type="PANTHER" id="PTHR23527">
    <property type="entry name" value="BLL3282 PROTEIN"/>
    <property type="match status" value="1"/>
</dbReference>
<dbReference type="EMBL" id="LJSX01000001">
    <property type="protein sequence ID" value="KPQ12824.1"/>
    <property type="molecule type" value="Genomic_DNA"/>
</dbReference>
<feature type="transmembrane region" description="Helical" evidence="4">
    <location>
        <begin position="337"/>
        <end position="360"/>
    </location>
</feature>
<feature type="transmembrane region" description="Helical" evidence="4">
    <location>
        <begin position="372"/>
        <end position="392"/>
    </location>
</feature>
<feature type="domain" description="Major facilitator superfamily (MFS) profile" evidence="5">
    <location>
        <begin position="10"/>
        <end position="396"/>
    </location>
</feature>
<evidence type="ECO:0000313" key="9">
    <source>
        <dbReference type="Proteomes" id="UP000182800"/>
    </source>
</evidence>
<name>A0A0P7XBU8_9HYPH</name>
<gene>
    <name evidence="7" type="ORF">GA0071312_3504</name>
    <name evidence="6" type="ORF">HLUCCO17_01630</name>
</gene>
<accession>A0A0P7XBU8</accession>
<dbReference type="Gene3D" id="1.20.1250.20">
    <property type="entry name" value="MFS general substrate transporter like domains"/>
    <property type="match status" value="2"/>
</dbReference>
<organism evidence="6 8">
    <name type="scientific">Saliniramus fredricksonii</name>
    <dbReference type="NCBI Taxonomy" id="1653334"/>
    <lineage>
        <taxon>Bacteria</taxon>
        <taxon>Pseudomonadati</taxon>
        <taxon>Pseudomonadota</taxon>
        <taxon>Alphaproteobacteria</taxon>
        <taxon>Hyphomicrobiales</taxon>
        <taxon>Salinarimonadaceae</taxon>
        <taxon>Saliniramus</taxon>
    </lineage>
</organism>
<keyword evidence="3 4" id="KW-0472">Membrane</keyword>
<dbReference type="EMBL" id="FMBM01000003">
    <property type="protein sequence ID" value="SCC82501.1"/>
    <property type="molecule type" value="Genomic_DNA"/>
</dbReference>
<dbReference type="PANTHER" id="PTHR23527:SF1">
    <property type="entry name" value="BLL3282 PROTEIN"/>
    <property type="match status" value="1"/>
</dbReference>
<reference evidence="6 8" key="1">
    <citation type="submission" date="2015-09" db="EMBL/GenBank/DDBJ databases">
        <title>Identification and resolution of microdiversity through metagenomic sequencing of parallel consortia.</title>
        <authorList>
            <person name="Nelson W.C."/>
            <person name="Romine M.F."/>
            <person name="Lindemann S.R."/>
        </authorList>
    </citation>
    <scope>NUCLEOTIDE SEQUENCE [LARGE SCALE GENOMIC DNA]</scope>
    <source>
        <strain evidence="6">HL-109</strain>
    </source>
</reference>
<dbReference type="Proteomes" id="UP000182800">
    <property type="component" value="Unassembled WGS sequence"/>
</dbReference>
<dbReference type="PROSITE" id="PS50850">
    <property type="entry name" value="MFS"/>
    <property type="match status" value="1"/>
</dbReference>
<dbReference type="InterPro" id="IPR052952">
    <property type="entry name" value="MFS-Transporter"/>
</dbReference>
<feature type="transmembrane region" description="Helical" evidence="4">
    <location>
        <begin position="215"/>
        <end position="240"/>
    </location>
</feature>
<evidence type="ECO:0000256" key="2">
    <source>
        <dbReference type="ARBA" id="ARBA00022989"/>
    </source>
</evidence>
<feature type="transmembrane region" description="Helical" evidence="4">
    <location>
        <begin position="305"/>
        <end position="325"/>
    </location>
</feature>